<keyword evidence="1" id="KW-0812">Transmembrane</keyword>
<keyword evidence="1" id="KW-1133">Transmembrane helix</keyword>
<organism evidence="2 3">
    <name type="scientific">Saezia sanguinis</name>
    <dbReference type="NCBI Taxonomy" id="1965230"/>
    <lineage>
        <taxon>Bacteria</taxon>
        <taxon>Pseudomonadati</taxon>
        <taxon>Pseudomonadota</taxon>
        <taxon>Betaproteobacteria</taxon>
        <taxon>Burkholderiales</taxon>
        <taxon>Saeziaceae</taxon>
        <taxon>Saezia</taxon>
    </lineage>
</organism>
<dbReference type="AlphaFoldDB" id="A0A433SBL7"/>
<evidence type="ECO:0000256" key="1">
    <source>
        <dbReference type="SAM" id="Phobius"/>
    </source>
</evidence>
<reference evidence="2 3" key="1">
    <citation type="submission" date="2018-01" db="EMBL/GenBank/DDBJ databases">
        <title>Saezia sanguinis gen. nov., sp. nov., in the order Burkholderiales isolated from human blood.</title>
        <authorList>
            <person name="Medina-Pascual M.J."/>
            <person name="Valdezate S."/>
            <person name="Monzon S."/>
            <person name="Cuesta I."/>
            <person name="Carrasco G."/>
            <person name="Villalon P."/>
            <person name="Saez-Nieto J.A."/>
        </authorList>
    </citation>
    <scope>NUCLEOTIDE SEQUENCE [LARGE SCALE GENOMIC DNA]</scope>
    <source>
        <strain evidence="2 3">CNM695-12</strain>
    </source>
</reference>
<evidence type="ECO:0000313" key="2">
    <source>
        <dbReference type="EMBL" id="RUS66125.1"/>
    </source>
</evidence>
<proteinExistence type="predicted"/>
<dbReference type="EMBL" id="PQSP01000006">
    <property type="protein sequence ID" value="RUS66125.1"/>
    <property type="molecule type" value="Genomic_DNA"/>
</dbReference>
<keyword evidence="1" id="KW-0472">Membrane</keyword>
<name>A0A433SBL7_9BURK</name>
<gene>
    <name evidence="2" type="ORF">CUZ56_02203</name>
</gene>
<feature type="transmembrane region" description="Helical" evidence="1">
    <location>
        <begin position="21"/>
        <end position="43"/>
    </location>
</feature>
<evidence type="ECO:0000313" key="3">
    <source>
        <dbReference type="Proteomes" id="UP000286947"/>
    </source>
</evidence>
<comment type="caution">
    <text evidence="2">The sequence shown here is derived from an EMBL/GenBank/DDBJ whole genome shotgun (WGS) entry which is preliminary data.</text>
</comment>
<feature type="transmembrane region" description="Helical" evidence="1">
    <location>
        <begin position="49"/>
        <end position="70"/>
    </location>
</feature>
<accession>A0A433SBL7</accession>
<sequence length="182" mass="19849">MHMPEKSTEKTIRLYPDRKMYLGIAAVCGAALVMLAGAVYLGVMAYNGLTAFIAVILVCVAGWLIINVAFRNRVYLQLDGEGLTASTLTGSLRLKWADIDGFYVPPTNSESDWLRVKLRRAADADGVAAGGPSSVHDMDSFKVISLNYGMNSTLDLANLLGAHLQRYRQQHAQDENGSDQQP</sequence>
<keyword evidence="3" id="KW-1185">Reference proteome</keyword>
<protein>
    <recommendedName>
        <fullName evidence="4">PH domain-containing protein</fullName>
    </recommendedName>
</protein>
<evidence type="ECO:0008006" key="4">
    <source>
        <dbReference type="Google" id="ProtNLM"/>
    </source>
</evidence>
<dbReference type="Proteomes" id="UP000286947">
    <property type="component" value="Unassembled WGS sequence"/>
</dbReference>